<gene>
    <name evidence="1" type="ORF">OMP44_15595</name>
</gene>
<protein>
    <submittedName>
        <fullName evidence="1">Uncharacterized protein</fullName>
    </submittedName>
</protein>
<dbReference type="EMBL" id="JAPDIQ010000006">
    <property type="protein sequence ID" value="MDH4764314.1"/>
    <property type="molecule type" value="Genomic_DNA"/>
</dbReference>
<dbReference type="Proteomes" id="UP001157461">
    <property type="component" value="Unassembled WGS sequence"/>
</dbReference>
<keyword evidence="2" id="KW-1185">Reference proteome</keyword>
<sequence length="204" mass="22688">MTTTHFSAPTRRVCGHTDNASFHYHSSKARQDEERYARYSLCSDCSKQLRSAWASAPAAQAVAESGLPDLWGGSAKQQAWADRIRRSRQQLVAGFHVRVVETQDPLLELASLTLDLMFRIQDQGFWITSEKASFHVDALKVDMELLLKGRLSPLDRTMAGSVVGYWLQADWSVINSLARDVSDRIKPRLAGEPSVAAPALMQTA</sequence>
<name>A0ABT6IIL8_9PSED</name>
<accession>A0ABT6IIL8</accession>
<dbReference type="RefSeq" id="WP_280309516.1">
    <property type="nucleotide sequence ID" value="NZ_JAPDIQ010000006.1"/>
</dbReference>
<evidence type="ECO:0000313" key="1">
    <source>
        <dbReference type="EMBL" id="MDH4764314.1"/>
    </source>
</evidence>
<organism evidence="1 2">
    <name type="scientific">Pseudomonas flavocrustae</name>
    <dbReference type="NCBI Taxonomy" id="2991719"/>
    <lineage>
        <taxon>Bacteria</taxon>
        <taxon>Pseudomonadati</taxon>
        <taxon>Pseudomonadota</taxon>
        <taxon>Gammaproteobacteria</taxon>
        <taxon>Pseudomonadales</taxon>
        <taxon>Pseudomonadaceae</taxon>
        <taxon>Pseudomonas</taxon>
    </lineage>
</organism>
<evidence type="ECO:0000313" key="2">
    <source>
        <dbReference type="Proteomes" id="UP001157461"/>
    </source>
</evidence>
<reference evidence="1 2" key="1">
    <citation type="submission" date="2022-10" db="EMBL/GenBank/DDBJ databases">
        <title>A novel Pseudomonas species, isolated from Passiflora incarnata leaves.</title>
        <authorList>
            <person name="Cueva-Yesquen L.G."/>
            <person name="Fantinatti-Garboggini F."/>
        </authorList>
    </citation>
    <scope>NUCLEOTIDE SEQUENCE [LARGE SCALE GENOMIC DNA]</scope>
    <source>
        <strain evidence="1 2">CBMAI 2609</strain>
    </source>
</reference>
<comment type="caution">
    <text evidence="1">The sequence shown here is derived from an EMBL/GenBank/DDBJ whole genome shotgun (WGS) entry which is preliminary data.</text>
</comment>
<proteinExistence type="predicted"/>